<proteinExistence type="predicted"/>
<name>A6JYM1_RAT</name>
<accession>A6JYM1</accession>
<dbReference type="Proteomes" id="UP000234681">
    <property type="component" value="Chromosome 5"/>
</dbReference>
<evidence type="ECO:0000313" key="1">
    <source>
        <dbReference type="EMBL" id="EDL90482.1"/>
    </source>
</evidence>
<protein>
    <submittedName>
        <fullName evidence="1">RCG50444</fullName>
    </submittedName>
</protein>
<gene>
    <name evidence="1" type="ORF">rCG_50444</name>
</gene>
<sequence>METGNVSTAPEAPGSFQSQQPLHHVCNWPWDHLVLITATQASLCEGNRPSFLSL</sequence>
<feature type="non-terminal residue" evidence="1">
    <location>
        <position position="54"/>
    </location>
</feature>
<dbReference type="AlphaFoldDB" id="A6JYM1"/>
<reference evidence="1 2" key="1">
    <citation type="submission" date="2005-09" db="EMBL/GenBank/DDBJ databases">
        <authorList>
            <person name="Mural R.J."/>
            <person name="Li P.W."/>
            <person name="Adams M.D."/>
            <person name="Amanatides P.G."/>
            <person name="Baden-Tillson H."/>
            <person name="Barnstead M."/>
            <person name="Chin S.H."/>
            <person name="Dew I."/>
            <person name="Evans C.A."/>
            <person name="Ferriera S."/>
            <person name="Flanigan M."/>
            <person name="Fosler C."/>
            <person name="Glodek A."/>
            <person name="Gu Z."/>
            <person name="Holt R.A."/>
            <person name="Jennings D."/>
            <person name="Kraft C.L."/>
            <person name="Lu F."/>
            <person name="Nguyen T."/>
            <person name="Nusskern D.R."/>
            <person name="Pfannkoch C.M."/>
            <person name="Sitter C."/>
            <person name="Sutton G.G."/>
            <person name="Venter J.C."/>
            <person name="Wang Z."/>
            <person name="Woodage T."/>
            <person name="Zheng X.H."/>
            <person name="Zhong F."/>
        </authorList>
    </citation>
    <scope>NUCLEOTIDE SEQUENCE [LARGE SCALE GENOMIC DNA]</scope>
    <source>
        <strain>BN</strain>
        <strain evidence="2">Sprague-Dawley</strain>
    </source>
</reference>
<organism evidence="1 2">
    <name type="scientific">Rattus norvegicus</name>
    <name type="common">Rat</name>
    <dbReference type="NCBI Taxonomy" id="10116"/>
    <lineage>
        <taxon>Eukaryota</taxon>
        <taxon>Metazoa</taxon>
        <taxon>Chordata</taxon>
        <taxon>Craniata</taxon>
        <taxon>Vertebrata</taxon>
        <taxon>Euteleostomi</taxon>
        <taxon>Mammalia</taxon>
        <taxon>Eutheria</taxon>
        <taxon>Euarchontoglires</taxon>
        <taxon>Glires</taxon>
        <taxon>Rodentia</taxon>
        <taxon>Myomorpha</taxon>
        <taxon>Muroidea</taxon>
        <taxon>Muridae</taxon>
        <taxon>Murinae</taxon>
        <taxon>Rattus</taxon>
    </lineage>
</organism>
<evidence type="ECO:0000313" key="2">
    <source>
        <dbReference type="Proteomes" id="UP000234681"/>
    </source>
</evidence>
<dbReference type="EMBL" id="CH474008">
    <property type="protein sequence ID" value="EDL90482.1"/>
    <property type="molecule type" value="Genomic_DNA"/>
</dbReference>